<dbReference type="AlphaFoldDB" id="A0A075VEM9"/>
<evidence type="ECO:0000313" key="2">
    <source>
        <dbReference type="Proteomes" id="UP000028492"/>
    </source>
</evidence>
<evidence type="ECO:0000313" key="1">
    <source>
        <dbReference type="EMBL" id="AIG81355.1"/>
    </source>
</evidence>
<proteinExistence type="predicted"/>
<dbReference type="Proteomes" id="UP000028492">
    <property type="component" value="Plasmid pAmyja1"/>
</dbReference>
<accession>A0A075VEM9</accession>
<sequence>MNSSLMDASTEDAPALWELSELPAVPAPVDRPVTRSAWPHYRALHLIGAGHLVLRVNVWTGRADLADPQCDLADTRKRADQLKDFFHLPEERAARQFAANKKYVVLAPAKKHRFGRVWLKGNQLKLTPAGEELLARWSRLQDPARSFDDRLDATLAAYQAPQRRRP</sequence>
<geneLocation type="plasmid" evidence="1 2">
    <name>pAmyja1</name>
</geneLocation>
<organism evidence="1 2">
    <name type="scientific">Amycolatopsis japonica</name>
    <dbReference type="NCBI Taxonomy" id="208439"/>
    <lineage>
        <taxon>Bacteria</taxon>
        <taxon>Bacillati</taxon>
        <taxon>Actinomycetota</taxon>
        <taxon>Actinomycetes</taxon>
        <taxon>Pseudonocardiales</taxon>
        <taxon>Pseudonocardiaceae</taxon>
        <taxon>Amycolatopsis</taxon>
        <taxon>Amycolatopsis japonica group</taxon>
    </lineage>
</organism>
<dbReference type="KEGG" id="aja:AJAP_42945"/>
<protein>
    <submittedName>
        <fullName evidence="1">Uncharacterized protein</fullName>
    </submittedName>
</protein>
<keyword evidence="2" id="KW-1185">Reference proteome</keyword>
<dbReference type="EMBL" id="CP008954">
    <property type="protein sequence ID" value="AIG81355.1"/>
    <property type="molecule type" value="Genomic_DNA"/>
</dbReference>
<gene>
    <name evidence="1" type="ORF">AJAP_42945</name>
</gene>
<keyword evidence="1" id="KW-0614">Plasmid</keyword>
<dbReference type="RefSeq" id="WP_148311782.1">
    <property type="nucleotide sequence ID" value="NZ_CP008954.1"/>
</dbReference>
<name>A0A075VEM9_9PSEU</name>
<dbReference type="HOGENOM" id="CLU_1599288_0_0_11"/>
<reference evidence="1 2" key="1">
    <citation type="journal article" date="2014" name="J. Biotechnol.">
        <title>Complete genome sequence of the actinobacterium Amycolatopsis japonica MG417-CF17(T) (=DSM 44213T) producing (S,S)-N,N'-ethylenediaminedisuccinic acid.</title>
        <authorList>
            <person name="Stegmann E."/>
            <person name="Albersmeier A."/>
            <person name="Spohn M."/>
            <person name="Gert H."/>
            <person name="Weber T."/>
            <person name="Wohlleben W."/>
            <person name="Kalinowski J."/>
            <person name="Ruckert C."/>
        </authorList>
    </citation>
    <scope>NUCLEOTIDE SEQUENCE [LARGE SCALE GENOMIC DNA]</scope>
    <source>
        <strain evidence="2">MG417-CF17 (DSM 44213)</strain>
        <plasmid evidence="1">pAmyja1</plasmid>
    </source>
</reference>